<dbReference type="Gene3D" id="1.20.1280.50">
    <property type="match status" value="1"/>
</dbReference>
<dbReference type="InterPro" id="IPR001810">
    <property type="entry name" value="F-box_dom"/>
</dbReference>
<dbReference type="EMBL" id="JAMYWD010000001">
    <property type="protein sequence ID" value="KAJ4980333.1"/>
    <property type="molecule type" value="Genomic_DNA"/>
</dbReference>
<gene>
    <name evidence="2" type="ORF">NE237_031170</name>
</gene>
<dbReference type="OrthoDB" id="642536at2759"/>
<dbReference type="Pfam" id="PF03478">
    <property type="entry name" value="Beta-prop_KIB1-4"/>
    <property type="match status" value="1"/>
</dbReference>
<dbReference type="AlphaFoldDB" id="A0A9Q0L0M3"/>
<dbReference type="SMART" id="SM00256">
    <property type="entry name" value="FBOX"/>
    <property type="match status" value="1"/>
</dbReference>
<evidence type="ECO:0000313" key="3">
    <source>
        <dbReference type="Proteomes" id="UP001141806"/>
    </source>
</evidence>
<comment type="caution">
    <text evidence="2">The sequence shown here is derived from an EMBL/GenBank/DDBJ whole genome shotgun (WGS) entry which is preliminary data.</text>
</comment>
<dbReference type="Pfam" id="PF00646">
    <property type="entry name" value="F-box"/>
    <property type="match status" value="1"/>
</dbReference>
<evidence type="ECO:0000313" key="2">
    <source>
        <dbReference type="EMBL" id="KAJ4980333.1"/>
    </source>
</evidence>
<protein>
    <recommendedName>
        <fullName evidence="1">F-box domain-containing protein</fullName>
    </recommendedName>
</protein>
<evidence type="ECO:0000259" key="1">
    <source>
        <dbReference type="SMART" id="SM00256"/>
    </source>
</evidence>
<dbReference type="PANTHER" id="PTHR44259:SF114">
    <property type="entry name" value="OS06G0707300 PROTEIN"/>
    <property type="match status" value="1"/>
</dbReference>
<sequence>MAAAGEPHKPKDWSELPKDLIVLITERLSAYADHVRFSSVCFSWNSALARSDELINHSPSLQHQYFPLLVLPNRLKDTEDKNRCSWGLLSLTENGKIYKLHGLPKEFRSMHCPGSSHGWLVIVDVATPSINIFNPFTRAQLPLPPMDTFRSM</sequence>
<dbReference type="InterPro" id="IPR005174">
    <property type="entry name" value="KIB1-4_b-propeller"/>
</dbReference>
<dbReference type="Proteomes" id="UP001141806">
    <property type="component" value="Unassembled WGS sequence"/>
</dbReference>
<dbReference type="InterPro" id="IPR036047">
    <property type="entry name" value="F-box-like_dom_sf"/>
</dbReference>
<dbReference type="PANTHER" id="PTHR44259">
    <property type="entry name" value="OS07G0183000 PROTEIN-RELATED"/>
    <property type="match status" value="1"/>
</dbReference>
<name>A0A9Q0L0M3_9MAGN</name>
<keyword evidence="3" id="KW-1185">Reference proteome</keyword>
<dbReference type="SUPFAM" id="SSF81383">
    <property type="entry name" value="F-box domain"/>
    <property type="match status" value="1"/>
</dbReference>
<feature type="domain" description="F-box" evidence="1">
    <location>
        <begin position="16"/>
        <end position="57"/>
    </location>
</feature>
<organism evidence="2 3">
    <name type="scientific">Protea cynaroides</name>
    <dbReference type="NCBI Taxonomy" id="273540"/>
    <lineage>
        <taxon>Eukaryota</taxon>
        <taxon>Viridiplantae</taxon>
        <taxon>Streptophyta</taxon>
        <taxon>Embryophyta</taxon>
        <taxon>Tracheophyta</taxon>
        <taxon>Spermatophyta</taxon>
        <taxon>Magnoliopsida</taxon>
        <taxon>Proteales</taxon>
        <taxon>Proteaceae</taxon>
        <taxon>Protea</taxon>
    </lineage>
</organism>
<proteinExistence type="predicted"/>
<dbReference type="InterPro" id="IPR050942">
    <property type="entry name" value="F-box_BR-signaling"/>
</dbReference>
<accession>A0A9Q0L0M3</accession>
<reference evidence="2" key="1">
    <citation type="journal article" date="2023" name="Plant J.">
        <title>The genome of the king protea, Protea cynaroides.</title>
        <authorList>
            <person name="Chang J."/>
            <person name="Duong T.A."/>
            <person name="Schoeman C."/>
            <person name="Ma X."/>
            <person name="Roodt D."/>
            <person name="Barker N."/>
            <person name="Li Z."/>
            <person name="Van de Peer Y."/>
            <person name="Mizrachi E."/>
        </authorList>
    </citation>
    <scope>NUCLEOTIDE SEQUENCE</scope>
    <source>
        <tissue evidence="2">Young leaves</tissue>
    </source>
</reference>